<accession>H1SG75</accession>
<dbReference type="InterPro" id="IPR001633">
    <property type="entry name" value="EAL_dom"/>
</dbReference>
<dbReference type="Proteomes" id="UP000005808">
    <property type="component" value="Unassembled WGS sequence"/>
</dbReference>
<proteinExistence type="predicted"/>
<dbReference type="InterPro" id="IPR029787">
    <property type="entry name" value="Nucleotide_cyclase"/>
</dbReference>
<dbReference type="PROSITE" id="PS50887">
    <property type="entry name" value="GGDEF"/>
    <property type="match status" value="1"/>
</dbReference>
<evidence type="ECO:0000259" key="1">
    <source>
        <dbReference type="PROSITE" id="PS50883"/>
    </source>
</evidence>
<dbReference type="PROSITE" id="PS50883">
    <property type="entry name" value="EAL"/>
    <property type="match status" value="1"/>
</dbReference>
<dbReference type="RefSeq" id="WP_006163385.1">
    <property type="nucleotide sequence ID" value="NZ_AHJE01000126.1"/>
</dbReference>
<dbReference type="InterPro" id="IPR035919">
    <property type="entry name" value="EAL_sf"/>
</dbReference>
<evidence type="ECO:0008006" key="5">
    <source>
        <dbReference type="Google" id="ProtNLM"/>
    </source>
</evidence>
<dbReference type="SMART" id="SM00052">
    <property type="entry name" value="EAL"/>
    <property type="match status" value="1"/>
</dbReference>
<dbReference type="InterPro" id="IPR050706">
    <property type="entry name" value="Cyclic-di-GMP_PDE-like"/>
</dbReference>
<comment type="caution">
    <text evidence="3">The sequence shown here is derived from an EMBL/GenBank/DDBJ whole genome shotgun (WGS) entry which is preliminary data.</text>
</comment>
<name>H1SG75_9BURK</name>
<sequence length="448" mass="47186">MHPDADDAVRSPEVDPLEKGDFAAALMALRQKSLATQCRFVVLVIHLDRFTHASETLGAELSARLCAQAAARVAALALTAEVSWLGQADIGAVVPLPPQSQPAADPMEAAMRLARAVGAGLARPFVQDGFELFLSSSIGVALDEPDKPAERSLHEAYDAMLRVRKRGGDGIAGGVVATSVPLPTPLLAALPFALARGQVALNLQARASLATGCVTGYTARLRWQSPELGRVAPQDFLPALESLGMMGEVARWLMENALPLLDCPGVAKPVELSLLVSSAQLHGAPLIDTLLRTLAARKLDPARVCLEIPGEALLAGDQVAAAKLATLRGAGLRFALSDFADAPGAMATLERLQPDLLTFNARCIGSADQPGQPGQAGAAARLQAACEQARRLGLPICAKGIETRHQLAEVRRWGCCAIQGYLLAQPFPAHWLAQTHAAICARSRELLA</sequence>
<dbReference type="OrthoDB" id="8956528at2"/>
<dbReference type="PANTHER" id="PTHR33121">
    <property type="entry name" value="CYCLIC DI-GMP PHOSPHODIESTERASE PDEF"/>
    <property type="match status" value="1"/>
</dbReference>
<dbReference type="Pfam" id="PF00563">
    <property type="entry name" value="EAL"/>
    <property type="match status" value="1"/>
</dbReference>
<dbReference type="AlphaFoldDB" id="H1SG75"/>
<dbReference type="CDD" id="cd01948">
    <property type="entry name" value="EAL"/>
    <property type="match status" value="1"/>
</dbReference>
<dbReference type="InterPro" id="IPR000160">
    <property type="entry name" value="GGDEF_dom"/>
</dbReference>
<dbReference type="GO" id="GO:0071111">
    <property type="term" value="F:cyclic-guanylate-specific phosphodiesterase activity"/>
    <property type="evidence" value="ECO:0007669"/>
    <property type="project" value="InterPro"/>
</dbReference>
<organism evidence="3 4">
    <name type="scientific">Cupriavidus basilensis OR16</name>
    <dbReference type="NCBI Taxonomy" id="1127483"/>
    <lineage>
        <taxon>Bacteria</taxon>
        <taxon>Pseudomonadati</taxon>
        <taxon>Pseudomonadota</taxon>
        <taxon>Betaproteobacteria</taxon>
        <taxon>Burkholderiales</taxon>
        <taxon>Burkholderiaceae</taxon>
        <taxon>Cupriavidus</taxon>
    </lineage>
</organism>
<protein>
    <recommendedName>
        <fullName evidence="5">Diguanylate cyclase/phosphodiesterase</fullName>
    </recommendedName>
</protein>
<dbReference type="EMBL" id="AHJE01000126">
    <property type="protein sequence ID" value="EHP38413.1"/>
    <property type="molecule type" value="Genomic_DNA"/>
</dbReference>
<dbReference type="PATRIC" id="fig|1127483.3.peg.7355"/>
<dbReference type="PANTHER" id="PTHR33121:SF70">
    <property type="entry name" value="SIGNALING PROTEIN YKOW"/>
    <property type="match status" value="1"/>
</dbReference>
<dbReference type="Gene3D" id="3.20.20.450">
    <property type="entry name" value="EAL domain"/>
    <property type="match status" value="1"/>
</dbReference>
<reference evidence="3 4" key="1">
    <citation type="journal article" date="2012" name="J. Bacteriol.">
        <title>De Novo Genome Project of Cupriavidus basilensis OR16.</title>
        <authorList>
            <person name="Cserhati M."/>
            <person name="Kriszt B."/>
            <person name="Szoboszlay S."/>
            <person name="Toth A."/>
            <person name="Szabo I."/>
            <person name="Tancsics A."/>
            <person name="Nagy I."/>
            <person name="Horvath B."/>
            <person name="Nagy I."/>
            <person name="Kukolya J."/>
        </authorList>
    </citation>
    <scope>NUCLEOTIDE SEQUENCE [LARGE SCALE GENOMIC DNA]</scope>
    <source>
        <strain evidence="3 4">OR16</strain>
    </source>
</reference>
<gene>
    <name evidence="3" type="ORF">OR16_36910</name>
</gene>
<feature type="domain" description="EAL" evidence="1">
    <location>
        <begin position="183"/>
        <end position="440"/>
    </location>
</feature>
<evidence type="ECO:0000313" key="4">
    <source>
        <dbReference type="Proteomes" id="UP000005808"/>
    </source>
</evidence>
<evidence type="ECO:0000313" key="3">
    <source>
        <dbReference type="EMBL" id="EHP38413.1"/>
    </source>
</evidence>
<dbReference type="InterPro" id="IPR043128">
    <property type="entry name" value="Rev_trsase/Diguanyl_cyclase"/>
</dbReference>
<evidence type="ECO:0000259" key="2">
    <source>
        <dbReference type="PROSITE" id="PS50887"/>
    </source>
</evidence>
<dbReference type="SUPFAM" id="SSF141868">
    <property type="entry name" value="EAL domain-like"/>
    <property type="match status" value="1"/>
</dbReference>
<dbReference type="SUPFAM" id="SSF55073">
    <property type="entry name" value="Nucleotide cyclase"/>
    <property type="match status" value="1"/>
</dbReference>
<feature type="domain" description="GGDEF" evidence="2">
    <location>
        <begin position="38"/>
        <end position="176"/>
    </location>
</feature>
<dbReference type="Gene3D" id="3.30.70.270">
    <property type="match status" value="1"/>
</dbReference>